<comment type="caution">
    <text evidence="3">The sequence shown here is derived from an EMBL/GenBank/DDBJ whole genome shotgun (WGS) entry which is preliminary data.</text>
</comment>
<dbReference type="GO" id="GO:0008239">
    <property type="term" value="F:dipeptidyl-peptidase activity"/>
    <property type="evidence" value="ECO:0007669"/>
    <property type="project" value="TreeGrafter"/>
</dbReference>
<dbReference type="Gene3D" id="3.30.540.30">
    <property type="match status" value="1"/>
</dbReference>
<dbReference type="GO" id="GO:0005737">
    <property type="term" value="C:cytoplasm"/>
    <property type="evidence" value="ECO:0007669"/>
    <property type="project" value="TreeGrafter"/>
</dbReference>
<name>A0A0F9UJU0_9ZZZZ</name>
<organism evidence="3">
    <name type="scientific">marine sediment metagenome</name>
    <dbReference type="NCBI Taxonomy" id="412755"/>
    <lineage>
        <taxon>unclassified sequences</taxon>
        <taxon>metagenomes</taxon>
        <taxon>ecological metagenomes</taxon>
    </lineage>
</organism>
<dbReference type="AlphaFoldDB" id="A0A0F9UJU0"/>
<dbReference type="InterPro" id="IPR039461">
    <property type="entry name" value="Peptidase_M49"/>
</dbReference>
<reference evidence="3" key="1">
    <citation type="journal article" date="2015" name="Nature">
        <title>Complex archaea that bridge the gap between prokaryotes and eukaryotes.</title>
        <authorList>
            <person name="Spang A."/>
            <person name="Saw J.H."/>
            <person name="Jorgensen S.L."/>
            <person name="Zaremba-Niedzwiedzka K."/>
            <person name="Martijn J."/>
            <person name="Lind A.E."/>
            <person name="van Eijk R."/>
            <person name="Schleper C."/>
            <person name="Guy L."/>
            <person name="Ettema T.J."/>
        </authorList>
    </citation>
    <scope>NUCLEOTIDE SEQUENCE</scope>
</reference>
<dbReference type="GO" id="GO:0046872">
    <property type="term" value="F:metal ion binding"/>
    <property type="evidence" value="ECO:0007669"/>
    <property type="project" value="UniProtKB-KW"/>
</dbReference>
<evidence type="ECO:0000313" key="3">
    <source>
        <dbReference type="EMBL" id="KKN87637.1"/>
    </source>
</evidence>
<accession>A0A0F9UJU0</accession>
<protein>
    <submittedName>
        <fullName evidence="3">Uncharacterized protein</fullName>
    </submittedName>
</protein>
<dbReference type="EMBL" id="LAZR01000136">
    <property type="protein sequence ID" value="KKN87637.1"/>
    <property type="molecule type" value="Genomic_DNA"/>
</dbReference>
<evidence type="ECO:0000256" key="2">
    <source>
        <dbReference type="ARBA" id="ARBA00022801"/>
    </source>
</evidence>
<dbReference type="PANTHER" id="PTHR23422">
    <property type="entry name" value="DIPEPTIDYL PEPTIDASE III-RELATED"/>
    <property type="match status" value="1"/>
</dbReference>
<keyword evidence="1" id="KW-0479">Metal-binding</keyword>
<proteinExistence type="predicted"/>
<evidence type="ECO:0000256" key="1">
    <source>
        <dbReference type="ARBA" id="ARBA00022723"/>
    </source>
</evidence>
<gene>
    <name evidence="3" type="ORF">LCGC14_0256860</name>
</gene>
<dbReference type="PANTHER" id="PTHR23422:SF9">
    <property type="entry name" value="ZN-DEPENDENT HYDROLASE"/>
    <property type="match status" value="1"/>
</dbReference>
<sequence length="452" mass="51974">MKSIKKFKISTKELSRKEKALFQKLVKTAELIAPLYLKQKNNKYLGANFYPHDAKVGEIKKAAKKDPAILSPYTFVERNKSGKLIAIPYHMKFRKELKPIAKLLIDAAGLSDDYNFSQYLISRAHSLLNGKYEESEIFWLKAEPFKLSFVIGPLERYLDKLFFTKCAYQAWVGILDEKRTKEAEKSKNIILTGRRKILAGSEKVDISKVGIRVDKTAIFSGLIADFLFIGTNLPNSVDLMEKYGSNLSIFDGSLDLKFKNRHFPIFKTVFGKNFQKSYSKDLLHKGSLRCILSHEICHSLIRYRDAEKRLGRFFPILDELYANILGIKSYGPLLLKGVITQKELEAILIMHICWNFTLWFNSLKNPETSHSAFGSAIAQNFYLKEGAIEIKKGISWPNFTKLFICIDELSHILEYHLAIGNYKEAKEFIDEYGSFDIFKLFLPGLKRVLKKN</sequence>
<keyword evidence="2" id="KW-0378">Hydrolase</keyword>